<dbReference type="FunFam" id="1.10.8.60:FF:000091">
    <property type="entry name" value="Lon protease homolog 2, peroxisomal"/>
    <property type="match status" value="1"/>
</dbReference>
<feature type="region of interest" description="Disordered" evidence="10">
    <location>
        <begin position="438"/>
        <end position="465"/>
    </location>
</feature>
<dbReference type="HAMAP" id="MF_03121">
    <property type="entry name" value="lonp2_euk"/>
    <property type="match status" value="1"/>
</dbReference>
<evidence type="ECO:0000256" key="7">
    <source>
        <dbReference type="ARBA" id="ARBA00023140"/>
    </source>
</evidence>
<feature type="compositionally biased region" description="Low complexity" evidence="10">
    <location>
        <begin position="84"/>
        <end position="99"/>
    </location>
</feature>
<dbReference type="GO" id="GO:0005524">
    <property type="term" value="F:ATP binding"/>
    <property type="evidence" value="ECO:0007669"/>
    <property type="project" value="UniProtKB-UniRule"/>
</dbReference>
<evidence type="ECO:0000256" key="6">
    <source>
        <dbReference type="ARBA" id="ARBA00022840"/>
    </source>
</evidence>
<dbReference type="FunFam" id="1.20.5.5270:FF:000002">
    <property type="entry name" value="Lon protease homolog"/>
    <property type="match status" value="1"/>
</dbReference>
<reference evidence="13 14" key="1">
    <citation type="journal article" date="2013" name="PLoS Genet.">
        <title>The genome and development-dependent transcriptomes of Pyronema confluens: a window into fungal evolution.</title>
        <authorList>
            <person name="Traeger S."/>
            <person name="Altegoer F."/>
            <person name="Freitag M."/>
            <person name="Gabaldon T."/>
            <person name="Kempken F."/>
            <person name="Kumar A."/>
            <person name="Marcet-Houben M."/>
            <person name="Poggeler S."/>
            <person name="Stajich J.E."/>
            <person name="Nowrousian M."/>
        </authorList>
    </citation>
    <scope>NUCLEOTIDE SEQUENCE [LARGE SCALE GENOMIC DNA]</scope>
    <source>
        <strain evidence="14">CBS 100304</strain>
        <tissue evidence="13">Vegetative mycelium</tissue>
    </source>
</reference>
<protein>
    <recommendedName>
        <fullName evidence="8">Lon protease homolog 2, peroxisomal</fullName>
        <ecNumber evidence="8">3.4.21.-</ecNumber>
    </recommendedName>
</protein>
<dbReference type="EMBL" id="HF935349">
    <property type="protein sequence ID" value="CCX07386.1"/>
    <property type="molecule type" value="Genomic_DNA"/>
</dbReference>
<dbReference type="InterPro" id="IPR008269">
    <property type="entry name" value="Lon_proteolytic"/>
</dbReference>
<dbReference type="Gene3D" id="2.30.130.40">
    <property type="entry name" value="LON domain-like"/>
    <property type="match status" value="1"/>
</dbReference>
<keyword evidence="2 8" id="KW-0645">Protease</keyword>
<dbReference type="Pfam" id="PF05362">
    <property type="entry name" value="Lon_C"/>
    <property type="match status" value="1"/>
</dbReference>
<dbReference type="eggNOG" id="KOG2004">
    <property type="taxonomic scope" value="Eukaryota"/>
</dbReference>
<dbReference type="GO" id="GO:0016558">
    <property type="term" value="P:protein import into peroxisome matrix"/>
    <property type="evidence" value="ECO:0007669"/>
    <property type="project" value="UniProtKB-UniRule"/>
</dbReference>
<dbReference type="SUPFAM" id="SSF54211">
    <property type="entry name" value="Ribosomal protein S5 domain 2-like"/>
    <property type="match status" value="1"/>
</dbReference>
<dbReference type="InterPro" id="IPR046336">
    <property type="entry name" value="Lon_prtase_N_sf"/>
</dbReference>
<dbReference type="InterPro" id="IPR027417">
    <property type="entry name" value="P-loop_NTPase"/>
</dbReference>
<dbReference type="Proteomes" id="UP000018144">
    <property type="component" value="Unassembled WGS sequence"/>
</dbReference>
<dbReference type="Pfam" id="PF02190">
    <property type="entry name" value="LON_substr_bdg"/>
    <property type="match status" value="1"/>
</dbReference>
<dbReference type="InterPro" id="IPR015947">
    <property type="entry name" value="PUA-like_sf"/>
</dbReference>
<dbReference type="InterPro" id="IPR020568">
    <property type="entry name" value="Ribosomal_Su5_D2-typ_SF"/>
</dbReference>
<feature type="compositionally biased region" description="Low complexity" evidence="10">
    <location>
        <begin position="488"/>
        <end position="499"/>
    </location>
</feature>
<comment type="subcellular location">
    <subcellularLocation>
        <location evidence="1 8">Peroxisome matrix</location>
    </subcellularLocation>
</comment>
<dbReference type="InterPro" id="IPR003593">
    <property type="entry name" value="AAA+_ATPase"/>
</dbReference>
<dbReference type="Gene3D" id="3.40.50.300">
    <property type="entry name" value="P-loop containing nucleotide triphosphate hydrolases"/>
    <property type="match status" value="1"/>
</dbReference>
<dbReference type="GO" id="GO:0004176">
    <property type="term" value="F:ATP-dependent peptidase activity"/>
    <property type="evidence" value="ECO:0007669"/>
    <property type="project" value="UniProtKB-UniRule"/>
</dbReference>
<keyword evidence="5 8" id="KW-0720">Serine protease</keyword>
<feature type="active site" evidence="8 9">
    <location>
        <position position="853"/>
    </location>
</feature>
<dbReference type="OMA" id="EYFLHQQ"/>
<dbReference type="SUPFAM" id="SSF52540">
    <property type="entry name" value="P-loop containing nucleoside triphosphate hydrolases"/>
    <property type="match status" value="1"/>
</dbReference>
<dbReference type="Gene3D" id="3.30.230.10">
    <property type="match status" value="1"/>
</dbReference>
<dbReference type="InterPro" id="IPR003959">
    <property type="entry name" value="ATPase_AAA_core"/>
</dbReference>
<feature type="domain" description="Lon proteolytic" evidence="11">
    <location>
        <begin position="760"/>
        <end position="947"/>
    </location>
</feature>
<dbReference type="GO" id="GO:0006515">
    <property type="term" value="P:protein quality control for misfolded or incompletely synthesized proteins"/>
    <property type="evidence" value="ECO:0007669"/>
    <property type="project" value="UniProtKB-UniRule"/>
</dbReference>
<evidence type="ECO:0000259" key="12">
    <source>
        <dbReference type="PROSITE" id="PS51787"/>
    </source>
</evidence>
<feature type="region of interest" description="Disordered" evidence="10">
    <location>
        <begin position="76"/>
        <end position="101"/>
    </location>
</feature>
<dbReference type="PRINTS" id="PR00830">
    <property type="entry name" value="ENDOLAPTASE"/>
</dbReference>
<dbReference type="SMART" id="SM00382">
    <property type="entry name" value="AAA"/>
    <property type="match status" value="1"/>
</dbReference>
<dbReference type="Pfam" id="PF22667">
    <property type="entry name" value="Lon_lid"/>
    <property type="match status" value="1"/>
</dbReference>
<dbReference type="GO" id="GO:0016887">
    <property type="term" value="F:ATP hydrolysis activity"/>
    <property type="evidence" value="ECO:0007669"/>
    <property type="project" value="UniProtKB-UniRule"/>
</dbReference>
<dbReference type="InterPro" id="IPR054594">
    <property type="entry name" value="Lon_lid"/>
</dbReference>
<keyword evidence="4 8" id="KW-0378">Hydrolase</keyword>
<dbReference type="Pfam" id="PF00004">
    <property type="entry name" value="AAA"/>
    <property type="match status" value="1"/>
</dbReference>
<dbReference type="CDD" id="cd19500">
    <property type="entry name" value="RecA-like_Lon"/>
    <property type="match status" value="1"/>
</dbReference>
<evidence type="ECO:0000256" key="4">
    <source>
        <dbReference type="ARBA" id="ARBA00022801"/>
    </source>
</evidence>
<feature type="compositionally biased region" description="Acidic residues" evidence="10">
    <location>
        <begin position="323"/>
        <end position="333"/>
    </location>
</feature>
<keyword evidence="7 8" id="KW-0576">Peroxisome</keyword>
<evidence type="ECO:0000313" key="13">
    <source>
        <dbReference type="EMBL" id="CCX07386.1"/>
    </source>
</evidence>
<dbReference type="SMART" id="SM00464">
    <property type="entry name" value="LON"/>
    <property type="match status" value="1"/>
</dbReference>
<dbReference type="Gene3D" id="1.10.8.60">
    <property type="match status" value="1"/>
</dbReference>
<evidence type="ECO:0000259" key="11">
    <source>
        <dbReference type="PROSITE" id="PS51786"/>
    </source>
</evidence>
<sequence length="962" mass="104541">MVIKPSTLPLIALPYSTVLLPGVVHRIFISDRHDIASLLNKLSNGTSTLDASNVAIGIIPLRPPYGIEDPARVVHEEGDEVEKGSQSSGTDSTKSLSSSALNIDPSSATVEELFTHGTVARIVGLEGKKTTNTTHDGTVTNNDMSIVVEGVSRFKVKQFRQRTPWIEADVEHYVDEPIPANDEHSIELFLQLKALSRELISLLRANTARGVGLPPMVARRLEILISKKDANDAGSLADFMISAVETTFSERLQFLAATTVPTRLEKAVAILSRQVDTIKAAAARRNSQMPPIPQLVVVDNRRNSPAAQRQVARRRSMSGGMGSDDEEGEEDNEVEELAKTLKEAGLSPEAEKVAKRELQRLKRMSPVQAEYGVCRTYLETLAEIPWTKTTDDQLDATTLTRARQQLNDDHYGLEKIKKRLLEYLAVLRLKQQLEKEREAAESSSATSELANQNQELETSDSDKEVAGKELVKASDVATGKAFDPPVAPSATPATPTPTRDPTKKRIIDKSPILLLVGPPGVGKTSLAKSVAMALGRKFHRISLGGVRDEAEIRGHRRTYVAAMPGVIVNALKKVGVSNPVILLDEIDKVGGANFHGDPSAAMLEVLDPEQNWSFTDHYINIPIDLSKVLFIATANSLDTIPPPLLDRMETLQLSGYTSLEKSHIASKYLLPKQLLSNGLSPSHVSVPPAVLDKIITSYTRESGVRNLERELGSVCRAKAVQYSEARDSEQLSTYNPEVSLADLETILGIEKYDTELTERSNKPGVVTGLVAFSFGGTGAILFIETSLMPGSGRIITTGKLGDVLKESVEVALTWVRSHAYQLGIAETKEEDIMKGKGLHVHCPAGAVPKDGPSAGMAFAVALVSLFTGRRVPSQLAMTGEMSLRGKVTPIGGVKEKCIGALAAGVKKVLLPQGNRKEVRELPEEVKQGLEIIFVRNIWEGIQNVWPEWAVAGDNISTLESRL</sequence>
<dbReference type="PANTHER" id="PTHR10046">
    <property type="entry name" value="ATP DEPENDENT LON PROTEASE FAMILY MEMBER"/>
    <property type="match status" value="1"/>
</dbReference>
<gene>
    <name evidence="13" type="ORF">PCON_06975</name>
</gene>
<dbReference type="EC" id="3.4.21.-" evidence="8"/>
<proteinExistence type="inferred from homology"/>
<evidence type="ECO:0000256" key="2">
    <source>
        <dbReference type="ARBA" id="ARBA00022670"/>
    </source>
</evidence>
<comment type="similarity">
    <text evidence="8 9">Belongs to the peptidase S16 family.</text>
</comment>
<evidence type="ECO:0000256" key="3">
    <source>
        <dbReference type="ARBA" id="ARBA00022741"/>
    </source>
</evidence>
<feature type="domain" description="Lon N-terminal" evidence="12">
    <location>
        <begin position="8"/>
        <end position="275"/>
    </location>
</feature>
<feature type="binding site" evidence="8">
    <location>
        <begin position="517"/>
        <end position="524"/>
    </location>
    <ligand>
        <name>ATP</name>
        <dbReference type="ChEBI" id="CHEBI:30616"/>
    </ligand>
</feature>
<dbReference type="InterPro" id="IPR027065">
    <property type="entry name" value="Lon_Prtase"/>
</dbReference>
<feature type="active site" evidence="8 9">
    <location>
        <position position="896"/>
    </location>
</feature>
<evidence type="ECO:0000256" key="9">
    <source>
        <dbReference type="PROSITE-ProRule" id="PRU01122"/>
    </source>
</evidence>
<evidence type="ECO:0000313" key="14">
    <source>
        <dbReference type="Proteomes" id="UP000018144"/>
    </source>
</evidence>
<feature type="region of interest" description="Disordered" evidence="10">
    <location>
        <begin position="301"/>
        <end position="333"/>
    </location>
</feature>
<dbReference type="PROSITE" id="PS51787">
    <property type="entry name" value="LON_N"/>
    <property type="match status" value="1"/>
</dbReference>
<dbReference type="InterPro" id="IPR014721">
    <property type="entry name" value="Ribsml_uS5_D2-typ_fold_subgr"/>
</dbReference>
<dbReference type="Gene3D" id="1.20.5.5270">
    <property type="match status" value="1"/>
</dbReference>
<feature type="short sequence motif" description="Microbody targeting signal" evidence="8">
    <location>
        <begin position="960"/>
        <end position="962"/>
    </location>
</feature>
<keyword evidence="6 8" id="KW-0067">ATP-binding</keyword>
<dbReference type="GO" id="GO:0005782">
    <property type="term" value="C:peroxisomal matrix"/>
    <property type="evidence" value="ECO:0007669"/>
    <property type="project" value="UniProtKB-SubCell"/>
</dbReference>
<dbReference type="Gene3D" id="1.20.58.1480">
    <property type="match status" value="1"/>
</dbReference>
<dbReference type="GO" id="GO:0004252">
    <property type="term" value="F:serine-type endopeptidase activity"/>
    <property type="evidence" value="ECO:0007669"/>
    <property type="project" value="UniProtKB-UniRule"/>
</dbReference>
<dbReference type="OrthoDB" id="2411602at2759"/>
<dbReference type="FunFam" id="3.30.230.10:FF:000039">
    <property type="entry name" value="Lon protease homolog 2, peroxisomal"/>
    <property type="match status" value="1"/>
</dbReference>
<evidence type="ECO:0000256" key="1">
    <source>
        <dbReference type="ARBA" id="ARBA00004253"/>
    </source>
</evidence>
<dbReference type="AlphaFoldDB" id="U4KZA2"/>
<name>U4KZA2_PYROM</name>
<dbReference type="STRING" id="1076935.U4KZA2"/>
<evidence type="ECO:0000256" key="10">
    <source>
        <dbReference type="SAM" id="MobiDB-lite"/>
    </source>
</evidence>
<dbReference type="InterPro" id="IPR003111">
    <property type="entry name" value="Lon_prtase_N"/>
</dbReference>
<keyword evidence="3 8" id="KW-0547">Nucleotide-binding</keyword>
<dbReference type="GO" id="GO:0016485">
    <property type="term" value="P:protein processing"/>
    <property type="evidence" value="ECO:0007669"/>
    <property type="project" value="UniProtKB-UniRule"/>
</dbReference>
<dbReference type="SUPFAM" id="SSF88697">
    <property type="entry name" value="PUA domain-like"/>
    <property type="match status" value="1"/>
</dbReference>
<dbReference type="InterPro" id="IPR027501">
    <property type="entry name" value="Lonp2_euk"/>
</dbReference>
<evidence type="ECO:0000256" key="5">
    <source>
        <dbReference type="ARBA" id="ARBA00022825"/>
    </source>
</evidence>
<dbReference type="PROSITE" id="PS51786">
    <property type="entry name" value="LON_PROTEOLYTIC"/>
    <property type="match status" value="1"/>
</dbReference>
<evidence type="ECO:0000256" key="8">
    <source>
        <dbReference type="HAMAP-Rule" id="MF_03121"/>
    </source>
</evidence>
<keyword evidence="14" id="KW-1185">Reference proteome</keyword>
<accession>U4KZA2</accession>
<comment type="function">
    <text evidence="8">ATP-dependent serine protease that mediates the selective degradation of misfolded and unassembled polypeptides in the peroxisomal matrix. Necessary for type 2 peroxisome targeting signal (PTS2)-containing protein processing and facilitates peroxisome matrix protein import.</text>
</comment>
<feature type="region of interest" description="Disordered" evidence="10">
    <location>
        <begin position="477"/>
        <end position="504"/>
    </location>
</feature>
<feature type="compositionally biased region" description="Low complexity" evidence="10">
    <location>
        <begin position="441"/>
        <end position="450"/>
    </location>
</feature>
<organism evidence="13 14">
    <name type="scientific">Pyronema omphalodes (strain CBS 100304)</name>
    <name type="common">Pyronema confluens</name>
    <dbReference type="NCBI Taxonomy" id="1076935"/>
    <lineage>
        <taxon>Eukaryota</taxon>
        <taxon>Fungi</taxon>
        <taxon>Dikarya</taxon>
        <taxon>Ascomycota</taxon>
        <taxon>Pezizomycotina</taxon>
        <taxon>Pezizomycetes</taxon>
        <taxon>Pezizales</taxon>
        <taxon>Pyronemataceae</taxon>
        <taxon>Pyronema</taxon>
    </lineage>
</organism>